<comment type="caution">
    <text evidence="1">The sequence shown here is derived from an EMBL/GenBank/DDBJ whole genome shotgun (WGS) entry which is preliminary data.</text>
</comment>
<proteinExistence type="predicted"/>
<organism evidence="1">
    <name type="scientific">Tanacetum cinerariifolium</name>
    <name type="common">Dalmatian daisy</name>
    <name type="synonym">Chrysanthemum cinerariifolium</name>
    <dbReference type="NCBI Taxonomy" id="118510"/>
    <lineage>
        <taxon>Eukaryota</taxon>
        <taxon>Viridiplantae</taxon>
        <taxon>Streptophyta</taxon>
        <taxon>Embryophyta</taxon>
        <taxon>Tracheophyta</taxon>
        <taxon>Spermatophyta</taxon>
        <taxon>Magnoliopsida</taxon>
        <taxon>eudicotyledons</taxon>
        <taxon>Gunneridae</taxon>
        <taxon>Pentapetalae</taxon>
        <taxon>asterids</taxon>
        <taxon>campanulids</taxon>
        <taxon>Asterales</taxon>
        <taxon>Asteraceae</taxon>
        <taxon>Asteroideae</taxon>
        <taxon>Anthemideae</taxon>
        <taxon>Anthemidinae</taxon>
        <taxon>Tanacetum</taxon>
    </lineage>
</organism>
<gene>
    <name evidence="1" type="ORF">Tci_868715</name>
</gene>
<feature type="non-terminal residue" evidence="1">
    <location>
        <position position="1"/>
    </location>
</feature>
<dbReference type="AlphaFoldDB" id="A0A699SJE3"/>
<name>A0A699SJE3_TANCI</name>
<evidence type="ECO:0008006" key="2">
    <source>
        <dbReference type="Google" id="ProtNLM"/>
    </source>
</evidence>
<accession>A0A699SJE3</accession>
<dbReference type="EMBL" id="BKCJ011162073">
    <property type="protein sequence ID" value="GFC96745.1"/>
    <property type="molecule type" value="Genomic_DNA"/>
</dbReference>
<sequence>GNATRTRTWVIKNTGNVTTNQSRVIRWYNCKGAGHIAKLCTQPKRAQNSKWFEEKMLLAQAQEARVILDEEQLAFLAYTGERVNSGSDAQALTTAAIFQTDDMDAFDSDSNEAPIASAVFIENLSAYDSNILSEVPNYDTYQDNNVIK</sequence>
<protein>
    <recommendedName>
        <fullName evidence="2">CCHC-type domain-containing protein</fullName>
    </recommendedName>
</protein>
<evidence type="ECO:0000313" key="1">
    <source>
        <dbReference type="EMBL" id="GFC96745.1"/>
    </source>
</evidence>
<reference evidence="1" key="1">
    <citation type="journal article" date="2019" name="Sci. Rep.">
        <title>Draft genome of Tanacetum cinerariifolium, the natural source of mosquito coil.</title>
        <authorList>
            <person name="Yamashiro T."/>
            <person name="Shiraishi A."/>
            <person name="Satake H."/>
            <person name="Nakayama K."/>
        </authorList>
    </citation>
    <scope>NUCLEOTIDE SEQUENCE</scope>
</reference>